<feature type="compositionally biased region" description="Low complexity" evidence="2">
    <location>
        <begin position="45"/>
        <end position="78"/>
    </location>
</feature>
<keyword evidence="1" id="KW-0863">Zinc-finger</keyword>
<keyword evidence="1" id="KW-0479">Metal-binding</keyword>
<dbReference type="InterPro" id="IPR001878">
    <property type="entry name" value="Znf_CCHC"/>
</dbReference>
<feature type="compositionally biased region" description="Basic and acidic residues" evidence="2">
    <location>
        <begin position="151"/>
        <end position="160"/>
    </location>
</feature>
<name>A0AAD8S8P8_LOLMU</name>
<dbReference type="Proteomes" id="UP001231189">
    <property type="component" value="Unassembled WGS sequence"/>
</dbReference>
<evidence type="ECO:0000313" key="5">
    <source>
        <dbReference type="Proteomes" id="UP001231189"/>
    </source>
</evidence>
<feature type="domain" description="CCHC-type" evidence="3">
    <location>
        <begin position="95"/>
        <end position="110"/>
    </location>
</feature>
<dbReference type="EMBL" id="JAUUTY010000004">
    <property type="protein sequence ID" value="KAK1646515.1"/>
    <property type="molecule type" value="Genomic_DNA"/>
</dbReference>
<organism evidence="4 5">
    <name type="scientific">Lolium multiflorum</name>
    <name type="common">Italian ryegrass</name>
    <name type="synonym">Lolium perenne subsp. multiflorum</name>
    <dbReference type="NCBI Taxonomy" id="4521"/>
    <lineage>
        <taxon>Eukaryota</taxon>
        <taxon>Viridiplantae</taxon>
        <taxon>Streptophyta</taxon>
        <taxon>Embryophyta</taxon>
        <taxon>Tracheophyta</taxon>
        <taxon>Spermatophyta</taxon>
        <taxon>Magnoliopsida</taxon>
        <taxon>Liliopsida</taxon>
        <taxon>Poales</taxon>
        <taxon>Poaceae</taxon>
        <taxon>BOP clade</taxon>
        <taxon>Pooideae</taxon>
        <taxon>Poodae</taxon>
        <taxon>Poeae</taxon>
        <taxon>Poeae Chloroplast Group 2 (Poeae type)</taxon>
        <taxon>Loliodinae</taxon>
        <taxon>Loliinae</taxon>
        <taxon>Lolium</taxon>
    </lineage>
</organism>
<feature type="region of interest" description="Disordered" evidence="2">
    <location>
        <begin position="141"/>
        <end position="184"/>
    </location>
</feature>
<dbReference type="AlphaFoldDB" id="A0AAD8S8P8"/>
<evidence type="ECO:0000313" key="4">
    <source>
        <dbReference type="EMBL" id="KAK1646515.1"/>
    </source>
</evidence>
<evidence type="ECO:0000259" key="3">
    <source>
        <dbReference type="PROSITE" id="PS50158"/>
    </source>
</evidence>
<keyword evidence="1" id="KW-0862">Zinc</keyword>
<evidence type="ECO:0000256" key="1">
    <source>
        <dbReference type="PROSITE-ProRule" id="PRU00047"/>
    </source>
</evidence>
<dbReference type="SUPFAM" id="SSF57756">
    <property type="entry name" value="Retrovirus zinc finger-like domains"/>
    <property type="match status" value="1"/>
</dbReference>
<dbReference type="Gene3D" id="4.10.60.10">
    <property type="entry name" value="Zinc finger, CCHC-type"/>
    <property type="match status" value="1"/>
</dbReference>
<reference evidence="4" key="1">
    <citation type="submission" date="2023-07" db="EMBL/GenBank/DDBJ databases">
        <title>A chromosome-level genome assembly of Lolium multiflorum.</title>
        <authorList>
            <person name="Chen Y."/>
            <person name="Copetti D."/>
            <person name="Kolliker R."/>
            <person name="Studer B."/>
        </authorList>
    </citation>
    <scope>NUCLEOTIDE SEQUENCE</scope>
    <source>
        <strain evidence="4">02402/16</strain>
        <tissue evidence="4">Leaf</tissue>
    </source>
</reference>
<gene>
    <name evidence="4" type="ORF">QYE76_064320</name>
</gene>
<dbReference type="PROSITE" id="PS50158">
    <property type="entry name" value="ZF_CCHC"/>
    <property type="match status" value="1"/>
</dbReference>
<dbReference type="Pfam" id="PF00098">
    <property type="entry name" value="zf-CCHC"/>
    <property type="match status" value="1"/>
</dbReference>
<dbReference type="GO" id="GO:0008270">
    <property type="term" value="F:zinc ion binding"/>
    <property type="evidence" value="ECO:0007669"/>
    <property type="project" value="UniProtKB-KW"/>
</dbReference>
<accession>A0AAD8S8P8</accession>
<feature type="region of interest" description="Disordered" evidence="2">
    <location>
        <begin position="40"/>
        <end position="84"/>
    </location>
</feature>
<proteinExistence type="predicted"/>
<dbReference type="SMART" id="SM00343">
    <property type="entry name" value="ZnF_C2HC"/>
    <property type="match status" value="1"/>
</dbReference>
<keyword evidence="5" id="KW-1185">Reference proteome</keyword>
<dbReference type="GO" id="GO:0003676">
    <property type="term" value="F:nucleic acid binding"/>
    <property type="evidence" value="ECO:0007669"/>
    <property type="project" value="InterPro"/>
</dbReference>
<feature type="compositionally biased region" description="Basic and acidic residues" evidence="2">
    <location>
        <begin position="169"/>
        <end position="184"/>
    </location>
</feature>
<dbReference type="InterPro" id="IPR036875">
    <property type="entry name" value="Znf_CCHC_sf"/>
</dbReference>
<protein>
    <recommendedName>
        <fullName evidence="3">CCHC-type domain-containing protein</fullName>
    </recommendedName>
</protein>
<comment type="caution">
    <text evidence="4">The sequence shown here is derived from an EMBL/GenBank/DDBJ whole genome shotgun (WGS) entry which is preliminary data.</text>
</comment>
<sequence>MHQWASHALSIAQLKWVSLRKHLKPPETSRRVIKTGVEETPAGGHHNNNHNYQNHTNNFSNARAPNTNNNNTNTAPRTGSNAIPVATKDKTTITCYECGVTGHYSNECPKRLAKLAVQQLSPTAACLAKPYGRKSYPLVVGSGRKPSLRPDVLRSGREGAQDPYLKTAQSREKSYADKTPRDDL</sequence>
<evidence type="ECO:0000256" key="2">
    <source>
        <dbReference type="SAM" id="MobiDB-lite"/>
    </source>
</evidence>